<evidence type="ECO:0000313" key="9">
    <source>
        <dbReference type="EMBL" id="MCW2307319.1"/>
    </source>
</evidence>
<dbReference type="Gene3D" id="1.20.144.10">
    <property type="entry name" value="Phosphatidic acid phosphatase type 2/haloperoxidase"/>
    <property type="match status" value="1"/>
</dbReference>
<evidence type="ECO:0000256" key="4">
    <source>
        <dbReference type="ARBA" id="ARBA00022801"/>
    </source>
</evidence>
<accession>A0ABT3HAG6</accession>
<feature type="domain" description="Phosphatidic acid phosphatase type 2/haloperoxidase" evidence="8">
    <location>
        <begin position="141"/>
        <end position="254"/>
    </location>
</feature>
<keyword evidence="5 7" id="KW-1133">Transmembrane helix</keyword>
<dbReference type="PANTHER" id="PTHR14969:SF62">
    <property type="entry name" value="DECAPRENYLPHOSPHORYL-5-PHOSPHORIBOSE PHOSPHATASE RV3807C-RELATED"/>
    <property type="match status" value="1"/>
</dbReference>
<evidence type="ECO:0000256" key="1">
    <source>
        <dbReference type="ARBA" id="ARBA00004651"/>
    </source>
</evidence>
<feature type="transmembrane region" description="Helical" evidence="7">
    <location>
        <begin position="188"/>
        <end position="210"/>
    </location>
</feature>
<feature type="transmembrane region" description="Helical" evidence="7">
    <location>
        <begin position="107"/>
        <end position="124"/>
    </location>
</feature>
<dbReference type="GO" id="GO:0050380">
    <property type="term" value="F:undecaprenyl-diphosphatase activity"/>
    <property type="evidence" value="ECO:0007669"/>
    <property type="project" value="UniProtKB-EC"/>
</dbReference>
<feature type="transmembrane region" description="Helical" evidence="7">
    <location>
        <begin position="62"/>
        <end position="82"/>
    </location>
</feature>
<sequence>MRDEVARAPDSGSGGAPLDRARAVGRRLKANAAATYALIRRRGRASRSCRHPFMAGRRFEDFLGIALLLVGFAAVFLDPFSVEFRRTLTPEIARTFRSITDLGKSDWILIPTGLLCLLLLSLDWKRFDRRLRAGLSTLLIYVGYVFTSVAASGIVVILLKVLCGRARPKYYDQLGAFDFSPFTIDAGYASFPSGHATTIFALVTAGFFIFRRARLLLFAIAFWSAVSRFIIGAHYPSDLAMGMLIGISFSYWLARQMAVRRLGFRIDRDGSIKPLHTRWPLVAVRDLVHIARERWQALKPF</sequence>
<keyword evidence="2" id="KW-1003">Cell membrane</keyword>
<evidence type="ECO:0000256" key="6">
    <source>
        <dbReference type="ARBA" id="ARBA00023136"/>
    </source>
</evidence>
<dbReference type="InterPro" id="IPR000326">
    <property type="entry name" value="PAP2/HPO"/>
</dbReference>
<dbReference type="EMBL" id="JAOQNS010000004">
    <property type="protein sequence ID" value="MCW2307319.1"/>
    <property type="molecule type" value="Genomic_DNA"/>
</dbReference>
<feature type="transmembrane region" description="Helical" evidence="7">
    <location>
        <begin position="239"/>
        <end position="258"/>
    </location>
</feature>
<proteinExistence type="predicted"/>
<keyword evidence="6 7" id="KW-0472">Membrane</keyword>
<dbReference type="RefSeq" id="WP_264600976.1">
    <property type="nucleotide sequence ID" value="NZ_JAOQNS010000004.1"/>
</dbReference>
<dbReference type="InterPro" id="IPR036938">
    <property type="entry name" value="PAP2/HPO_sf"/>
</dbReference>
<feature type="transmembrane region" description="Helical" evidence="7">
    <location>
        <begin position="136"/>
        <end position="159"/>
    </location>
</feature>
<dbReference type="EC" id="3.6.1.27" evidence="9"/>
<keyword evidence="10" id="KW-1185">Reference proteome</keyword>
<protein>
    <submittedName>
        <fullName evidence="9">Undecaprenyl-diphosphatase</fullName>
        <ecNumber evidence="9">3.6.1.27</ecNumber>
    </submittedName>
</protein>
<reference evidence="10" key="1">
    <citation type="submission" date="2023-07" db="EMBL/GenBank/DDBJ databases">
        <title>Genome sequencing of Purple Non-Sulfur Bacteria from various extreme environments.</title>
        <authorList>
            <person name="Mayer M."/>
        </authorList>
    </citation>
    <scope>NUCLEOTIDE SEQUENCE [LARGE SCALE GENOMIC DNA]</scope>
    <source>
        <strain evidence="10">DSM 17935</strain>
    </source>
</reference>
<keyword evidence="3 7" id="KW-0812">Transmembrane</keyword>
<keyword evidence="4 9" id="KW-0378">Hydrolase</keyword>
<evidence type="ECO:0000313" key="10">
    <source>
        <dbReference type="Proteomes" id="UP001209755"/>
    </source>
</evidence>
<dbReference type="SUPFAM" id="SSF48317">
    <property type="entry name" value="Acid phosphatase/Vanadium-dependent haloperoxidase"/>
    <property type="match status" value="1"/>
</dbReference>
<gene>
    <name evidence="9" type="ORF">M2319_001650</name>
</gene>
<feature type="transmembrane region" description="Helical" evidence="7">
    <location>
        <begin position="215"/>
        <end position="233"/>
    </location>
</feature>
<evidence type="ECO:0000256" key="2">
    <source>
        <dbReference type="ARBA" id="ARBA00022475"/>
    </source>
</evidence>
<name>A0ABT3HAG6_9HYPH</name>
<evidence type="ECO:0000256" key="5">
    <source>
        <dbReference type="ARBA" id="ARBA00022989"/>
    </source>
</evidence>
<dbReference type="Pfam" id="PF01569">
    <property type="entry name" value="PAP2"/>
    <property type="match status" value="1"/>
</dbReference>
<organism evidence="9 10">
    <name type="scientific">Rhodobium gokarnense</name>
    <dbReference type="NCBI Taxonomy" id="364296"/>
    <lineage>
        <taxon>Bacteria</taxon>
        <taxon>Pseudomonadati</taxon>
        <taxon>Pseudomonadota</taxon>
        <taxon>Alphaproteobacteria</taxon>
        <taxon>Hyphomicrobiales</taxon>
        <taxon>Rhodobiaceae</taxon>
        <taxon>Rhodobium</taxon>
    </lineage>
</organism>
<evidence type="ECO:0000256" key="7">
    <source>
        <dbReference type="SAM" id="Phobius"/>
    </source>
</evidence>
<evidence type="ECO:0000256" key="3">
    <source>
        <dbReference type="ARBA" id="ARBA00022692"/>
    </source>
</evidence>
<dbReference type="PANTHER" id="PTHR14969">
    <property type="entry name" value="SPHINGOSINE-1-PHOSPHATE PHOSPHOHYDROLASE"/>
    <property type="match status" value="1"/>
</dbReference>
<dbReference type="SMART" id="SM00014">
    <property type="entry name" value="acidPPc"/>
    <property type="match status" value="1"/>
</dbReference>
<evidence type="ECO:0000259" key="8">
    <source>
        <dbReference type="SMART" id="SM00014"/>
    </source>
</evidence>
<dbReference type="Proteomes" id="UP001209755">
    <property type="component" value="Unassembled WGS sequence"/>
</dbReference>
<comment type="caution">
    <text evidence="9">The sequence shown here is derived from an EMBL/GenBank/DDBJ whole genome shotgun (WGS) entry which is preliminary data.</text>
</comment>
<comment type="subcellular location">
    <subcellularLocation>
        <location evidence="1">Cell membrane</location>
        <topology evidence="1">Multi-pass membrane protein</topology>
    </subcellularLocation>
</comment>